<dbReference type="Proteomes" id="UP000652013">
    <property type="component" value="Unassembled WGS sequence"/>
</dbReference>
<evidence type="ECO:0000313" key="3">
    <source>
        <dbReference type="Proteomes" id="UP000652013"/>
    </source>
</evidence>
<protein>
    <submittedName>
        <fullName evidence="2">Serine/threonine protein kinase</fullName>
    </submittedName>
</protein>
<comment type="caution">
    <text evidence="2">The sequence shown here is derived from an EMBL/GenBank/DDBJ whole genome shotgun (WGS) entry which is preliminary data.</text>
</comment>
<dbReference type="NCBIfam" id="TIGR02276">
    <property type="entry name" value="beta_rpt_yvtn"/>
    <property type="match status" value="1"/>
</dbReference>
<keyword evidence="2" id="KW-0808">Transferase</keyword>
<dbReference type="AlphaFoldDB" id="A0A8J3YA53"/>
<evidence type="ECO:0000313" key="2">
    <source>
        <dbReference type="EMBL" id="GIJ04851.1"/>
    </source>
</evidence>
<keyword evidence="3" id="KW-1185">Reference proteome</keyword>
<proteinExistence type="predicted"/>
<evidence type="ECO:0000256" key="1">
    <source>
        <dbReference type="SAM" id="SignalP"/>
    </source>
</evidence>
<keyword evidence="2" id="KW-0723">Serine/threonine-protein kinase</keyword>
<accession>A0A8J3YA53</accession>
<dbReference type="PANTHER" id="PTHR47197:SF3">
    <property type="entry name" value="DIHYDRO-HEME D1 DEHYDROGENASE"/>
    <property type="match status" value="1"/>
</dbReference>
<dbReference type="InterPro" id="IPR015943">
    <property type="entry name" value="WD40/YVTN_repeat-like_dom_sf"/>
</dbReference>
<dbReference type="InterPro" id="IPR011964">
    <property type="entry name" value="YVTN_b-propeller_repeat"/>
</dbReference>
<reference evidence="2" key="1">
    <citation type="submission" date="2021-01" db="EMBL/GenBank/DDBJ databases">
        <title>Whole genome shotgun sequence of Spirilliplanes yamanashiensis NBRC 15828.</title>
        <authorList>
            <person name="Komaki H."/>
            <person name="Tamura T."/>
        </authorList>
    </citation>
    <scope>NUCLEOTIDE SEQUENCE</scope>
    <source>
        <strain evidence="2">NBRC 15828</strain>
    </source>
</reference>
<sequence>MRTSRALAAALTTATLVLVAGAPTLPAAAAPTPSQAATRDLVLVGNNNDGTVSFVDATTFATLFELDVKPDLAQRLAEMSVTERAAYEIVKLQMGGDKFVDDMAVSPDGRTLYASRSNLADVAAFDIASRRLLWRTRVEGIRADHVVLSRDGARLFISAVTAKKVHAVDTATGRITGSFPTGDYPHGMELSPDGSRLYNGSIGTVPLPDWLDGLKGARVLTVVDPQSLRVLDTINLGGNRGIRPFQVTPDGRKIYAQLSFLHGLVEYDLDQRRITRQIDLPKRGGGLTMPTADYPNDSAHHGLSLTRDGRKLCAAATVSDYVAILSAPALTVDRLIDVGDQPYWTTTSRDGRYCFVSNSLDDTLSVISYDTATEVARVPVGDYPQRLAAVSLPVDVLG</sequence>
<dbReference type="PANTHER" id="PTHR47197">
    <property type="entry name" value="PROTEIN NIRF"/>
    <property type="match status" value="1"/>
</dbReference>
<dbReference type="SUPFAM" id="SSF50974">
    <property type="entry name" value="Nitrous oxide reductase, N-terminal domain"/>
    <property type="match status" value="1"/>
</dbReference>
<dbReference type="InterPro" id="IPR051200">
    <property type="entry name" value="Host-pathogen_enzymatic-act"/>
</dbReference>
<keyword evidence="1" id="KW-0732">Signal</keyword>
<keyword evidence="2" id="KW-0418">Kinase</keyword>
<name>A0A8J3YA53_9ACTN</name>
<gene>
    <name evidence="2" type="ORF">Sya03_42030</name>
</gene>
<dbReference type="EMBL" id="BOOY01000030">
    <property type="protein sequence ID" value="GIJ04851.1"/>
    <property type="molecule type" value="Genomic_DNA"/>
</dbReference>
<organism evidence="2 3">
    <name type="scientific">Spirilliplanes yamanashiensis</name>
    <dbReference type="NCBI Taxonomy" id="42233"/>
    <lineage>
        <taxon>Bacteria</taxon>
        <taxon>Bacillati</taxon>
        <taxon>Actinomycetota</taxon>
        <taxon>Actinomycetes</taxon>
        <taxon>Micromonosporales</taxon>
        <taxon>Micromonosporaceae</taxon>
        <taxon>Spirilliplanes</taxon>
    </lineage>
</organism>
<dbReference type="GO" id="GO:0004674">
    <property type="term" value="F:protein serine/threonine kinase activity"/>
    <property type="evidence" value="ECO:0007669"/>
    <property type="project" value="UniProtKB-KW"/>
</dbReference>
<dbReference type="RefSeq" id="WP_203940085.1">
    <property type="nucleotide sequence ID" value="NZ_BAAAGJ010000005.1"/>
</dbReference>
<feature type="signal peptide" evidence="1">
    <location>
        <begin position="1"/>
        <end position="29"/>
    </location>
</feature>
<dbReference type="Gene3D" id="2.130.10.10">
    <property type="entry name" value="YVTN repeat-like/Quinoprotein amine dehydrogenase"/>
    <property type="match status" value="2"/>
</dbReference>
<feature type="chain" id="PRO_5038909394" evidence="1">
    <location>
        <begin position="30"/>
        <end position="398"/>
    </location>
</feature>
<dbReference type="InterPro" id="IPR011045">
    <property type="entry name" value="N2O_reductase_N"/>
</dbReference>